<keyword evidence="1" id="KW-0813">Transport</keyword>
<evidence type="ECO:0000256" key="5">
    <source>
        <dbReference type="ARBA" id="ARBA00037066"/>
    </source>
</evidence>
<dbReference type="EMBL" id="SRLC01000001">
    <property type="protein sequence ID" value="TGE24968.1"/>
    <property type="molecule type" value="Genomic_DNA"/>
</dbReference>
<dbReference type="GO" id="GO:0016887">
    <property type="term" value="F:ATP hydrolysis activity"/>
    <property type="evidence" value="ECO:0007669"/>
    <property type="project" value="InterPro"/>
</dbReference>
<dbReference type="OrthoDB" id="9806726at2"/>
<gene>
    <name evidence="7" type="ORF">E5K00_07140</name>
</gene>
<dbReference type="GO" id="GO:0005524">
    <property type="term" value="F:ATP binding"/>
    <property type="evidence" value="ECO:0007669"/>
    <property type="project" value="UniProtKB-KW"/>
</dbReference>
<organism evidence="7 8">
    <name type="scientific">Hymenobacter aquaticus</name>
    <dbReference type="NCBI Taxonomy" id="1867101"/>
    <lineage>
        <taxon>Bacteria</taxon>
        <taxon>Pseudomonadati</taxon>
        <taxon>Bacteroidota</taxon>
        <taxon>Cytophagia</taxon>
        <taxon>Cytophagales</taxon>
        <taxon>Hymenobacteraceae</taxon>
        <taxon>Hymenobacter</taxon>
    </lineage>
</organism>
<evidence type="ECO:0000256" key="1">
    <source>
        <dbReference type="ARBA" id="ARBA00022448"/>
    </source>
</evidence>
<dbReference type="InterPro" id="IPR027417">
    <property type="entry name" value="P-loop_NTPase"/>
</dbReference>
<dbReference type="NCBIfam" id="NF010068">
    <property type="entry name" value="PRK13548.1"/>
    <property type="match status" value="1"/>
</dbReference>
<reference evidence="7 8" key="1">
    <citation type="submission" date="2019-04" db="EMBL/GenBank/DDBJ databases">
        <authorList>
            <person name="Feng G."/>
            <person name="Zhang J."/>
            <person name="Zhu H."/>
        </authorList>
    </citation>
    <scope>NUCLEOTIDE SEQUENCE [LARGE SCALE GENOMIC DNA]</scope>
    <source>
        <strain evidence="7 8">JCM 31653</strain>
    </source>
</reference>
<dbReference type="SMART" id="SM00382">
    <property type="entry name" value="AAA"/>
    <property type="match status" value="1"/>
</dbReference>
<sequence>MLRADNVSFQVAGKTLLRNASVECRPGEFTVLMGPNGAGKTTLLRLLAGLYQPSAGQVLYHDSALSTYSAAELARVRAVLSQEIQLAFPLSVADVVLMGRYPHFQRSPARHDQQITQLALAELGMSDFADRDYSTLSGGEAQKVQMARVLAQIWEEPAQGTRVLLLDEPVSSLDLRYQHQLLQLARRFSRRQTIVVAVLHDINLALAYADKLVFVKQGQVHRTLPHPNELDQQTLEEVFGLSMRIITNPFTQKPLVVHADSHELPPDS</sequence>
<dbReference type="AlphaFoldDB" id="A0A4Z0Q4H9"/>
<dbReference type="CDD" id="cd03214">
    <property type="entry name" value="ABC_Iron-Siderophores_B12_Hemin"/>
    <property type="match status" value="1"/>
</dbReference>
<dbReference type="Pfam" id="PF00005">
    <property type="entry name" value="ABC_tran"/>
    <property type="match status" value="1"/>
</dbReference>
<keyword evidence="8" id="KW-1185">Reference proteome</keyword>
<evidence type="ECO:0000313" key="8">
    <source>
        <dbReference type="Proteomes" id="UP000297549"/>
    </source>
</evidence>
<keyword evidence="3 7" id="KW-0067">ATP-binding</keyword>
<proteinExistence type="predicted"/>
<dbReference type="PANTHER" id="PTHR42794">
    <property type="entry name" value="HEMIN IMPORT ATP-BINDING PROTEIN HMUV"/>
    <property type="match status" value="1"/>
</dbReference>
<keyword evidence="4" id="KW-1278">Translocase</keyword>
<accession>A0A4Z0Q4H9</accession>
<dbReference type="InterPro" id="IPR017871">
    <property type="entry name" value="ABC_transporter-like_CS"/>
</dbReference>
<dbReference type="InterPro" id="IPR003439">
    <property type="entry name" value="ABC_transporter-like_ATP-bd"/>
</dbReference>
<dbReference type="Proteomes" id="UP000297549">
    <property type="component" value="Unassembled WGS sequence"/>
</dbReference>
<evidence type="ECO:0000256" key="3">
    <source>
        <dbReference type="ARBA" id="ARBA00022840"/>
    </source>
</evidence>
<dbReference type="PROSITE" id="PS00211">
    <property type="entry name" value="ABC_TRANSPORTER_1"/>
    <property type="match status" value="1"/>
</dbReference>
<dbReference type="Gene3D" id="3.40.50.300">
    <property type="entry name" value="P-loop containing nucleotide triphosphate hydrolases"/>
    <property type="match status" value="1"/>
</dbReference>
<evidence type="ECO:0000256" key="4">
    <source>
        <dbReference type="ARBA" id="ARBA00022967"/>
    </source>
</evidence>
<comment type="function">
    <text evidence="5">Part of the ABC transporter complex HmuTUV involved in hemin import. Responsible for energy coupling to the transport system.</text>
</comment>
<dbReference type="PANTHER" id="PTHR42794:SF1">
    <property type="entry name" value="HEMIN IMPORT ATP-BINDING PROTEIN HMUV"/>
    <property type="match status" value="1"/>
</dbReference>
<comment type="caution">
    <text evidence="7">The sequence shown here is derived from an EMBL/GenBank/DDBJ whole genome shotgun (WGS) entry which is preliminary data.</text>
</comment>
<evidence type="ECO:0000259" key="6">
    <source>
        <dbReference type="PROSITE" id="PS50893"/>
    </source>
</evidence>
<feature type="domain" description="ABC transporter" evidence="6">
    <location>
        <begin position="2"/>
        <end position="242"/>
    </location>
</feature>
<dbReference type="RefSeq" id="WP_135462547.1">
    <property type="nucleotide sequence ID" value="NZ_SRLC01000001.1"/>
</dbReference>
<protein>
    <submittedName>
        <fullName evidence="7">Heme ABC transporter ATP-binding protein</fullName>
    </submittedName>
</protein>
<keyword evidence="2" id="KW-0547">Nucleotide-binding</keyword>
<evidence type="ECO:0000313" key="7">
    <source>
        <dbReference type="EMBL" id="TGE24968.1"/>
    </source>
</evidence>
<dbReference type="InterPro" id="IPR003593">
    <property type="entry name" value="AAA+_ATPase"/>
</dbReference>
<dbReference type="SUPFAM" id="SSF52540">
    <property type="entry name" value="P-loop containing nucleoside triphosphate hydrolases"/>
    <property type="match status" value="1"/>
</dbReference>
<dbReference type="PROSITE" id="PS50893">
    <property type="entry name" value="ABC_TRANSPORTER_2"/>
    <property type="match status" value="1"/>
</dbReference>
<dbReference type="FunFam" id="3.40.50.300:FF:000134">
    <property type="entry name" value="Iron-enterobactin ABC transporter ATP-binding protein"/>
    <property type="match status" value="1"/>
</dbReference>
<evidence type="ECO:0000256" key="2">
    <source>
        <dbReference type="ARBA" id="ARBA00022741"/>
    </source>
</evidence>
<name>A0A4Z0Q4H9_9BACT</name>